<protein>
    <submittedName>
        <fullName evidence="1">Protein zinc induced facilitator-like 1</fullName>
    </submittedName>
</protein>
<accession>A0A438JCE9</accession>
<reference evidence="1 2" key="1">
    <citation type="journal article" date="2018" name="PLoS Genet.">
        <title>Population sequencing reveals clonal diversity and ancestral inbreeding in the grapevine cultivar Chardonnay.</title>
        <authorList>
            <person name="Roach M.J."/>
            <person name="Johnson D.L."/>
            <person name="Bohlmann J."/>
            <person name="van Vuuren H.J."/>
            <person name="Jones S.J."/>
            <person name="Pretorius I.S."/>
            <person name="Schmidt S.A."/>
            <person name="Borneman A.R."/>
        </authorList>
    </citation>
    <scope>NUCLEOTIDE SEQUENCE [LARGE SCALE GENOMIC DNA]</scope>
    <source>
        <strain evidence="2">cv. Chardonnay</strain>
        <tissue evidence="1">Leaf</tissue>
    </source>
</reference>
<dbReference type="AlphaFoldDB" id="A0A438JCE9"/>
<proteinExistence type="predicted"/>
<evidence type="ECO:0000313" key="1">
    <source>
        <dbReference type="EMBL" id="RVX06612.1"/>
    </source>
</evidence>
<organism evidence="1 2">
    <name type="scientific">Vitis vinifera</name>
    <name type="common">Grape</name>
    <dbReference type="NCBI Taxonomy" id="29760"/>
    <lineage>
        <taxon>Eukaryota</taxon>
        <taxon>Viridiplantae</taxon>
        <taxon>Streptophyta</taxon>
        <taxon>Embryophyta</taxon>
        <taxon>Tracheophyta</taxon>
        <taxon>Spermatophyta</taxon>
        <taxon>Magnoliopsida</taxon>
        <taxon>eudicotyledons</taxon>
        <taxon>Gunneridae</taxon>
        <taxon>Pentapetalae</taxon>
        <taxon>rosids</taxon>
        <taxon>Vitales</taxon>
        <taxon>Vitaceae</taxon>
        <taxon>Viteae</taxon>
        <taxon>Vitis</taxon>
    </lineage>
</organism>
<dbReference type="Proteomes" id="UP000288805">
    <property type="component" value="Unassembled WGS sequence"/>
</dbReference>
<sequence length="125" mass="14178">MLQVNSQDCPFKLHQIHSLLQTPSLHHPLTLFASLSVCILFPRAPNGAGATAALFWAVREQMAEEQQVPLLKKVYYQNCSGCRVEQLKETRRGLPIRELVSIWSVVLCTERRKAESWAGTTELIF</sequence>
<comment type="caution">
    <text evidence="1">The sequence shown here is derived from an EMBL/GenBank/DDBJ whole genome shotgun (WGS) entry which is preliminary data.</text>
</comment>
<dbReference type="OrthoDB" id="10262656at2759"/>
<gene>
    <name evidence="1" type="primary">ZIFL1_6</name>
    <name evidence="1" type="ORF">CK203_029540</name>
</gene>
<dbReference type="EMBL" id="QGNW01000050">
    <property type="protein sequence ID" value="RVX06612.1"/>
    <property type="molecule type" value="Genomic_DNA"/>
</dbReference>
<evidence type="ECO:0000313" key="2">
    <source>
        <dbReference type="Proteomes" id="UP000288805"/>
    </source>
</evidence>
<name>A0A438JCE9_VITVI</name>